<dbReference type="Gene3D" id="3.40.50.980">
    <property type="match status" value="3"/>
</dbReference>
<reference evidence="6" key="1">
    <citation type="submission" date="2018-01" db="EMBL/GenBank/DDBJ databases">
        <authorList>
            <person name="Mao J.F."/>
        </authorList>
    </citation>
    <scope>NUCLEOTIDE SEQUENCE</scope>
    <source>
        <strain evidence="6">Huo1</strain>
        <tissue evidence="6">Leaf</tissue>
    </source>
</reference>
<comment type="similarity">
    <text evidence="1">Belongs to the ATP-dependent AMP-binding enzyme family.</text>
</comment>
<dbReference type="Pfam" id="PF00501">
    <property type="entry name" value="AMP-binding"/>
    <property type="match status" value="1"/>
</dbReference>
<keyword evidence="7" id="KW-1185">Reference proteome</keyword>
<dbReference type="InterPro" id="IPR000873">
    <property type="entry name" value="AMP-dep_synth/lig_dom"/>
</dbReference>
<reference evidence="6" key="2">
    <citation type="submission" date="2020-08" db="EMBL/GenBank/DDBJ databases">
        <title>Plant Genome Project.</title>
        <authorList>
            <person name="Zhang R.-G."/>
        </authorList>
    </citation>
    <scope>NUCLEOTIDE SEQUENCE</scope>
    <source>
        <strain evidence="6">Huo1</strain>
        <tissue evidence="6">Leaf</tissue>
    </source>
</reference>
<organism evidence="6">
    <name type="scientific">Salvia splendens</name>
    <name type="common">Scarlet sage</name>
    <dbReference type="NCBI Taxonomy" id="180675"/>
    <lineage>
        <taxon>Eukaryota</taxon>
        <taxon>Viridiplantae</taxon>
        <taxon>Streptophyta</taxon>
        <taxon>Embryophyta</taxon>
        <taxon>Tracheophyta</taxon>
        <taxon>Spermatophyta</taxon>
        <taxon>Magnoliopsida</taxon>
        <taxon>eudicotyledons</taxon>
        <taxon>Gunneridae</taxon>
        <taxon>Pentapetalae</taxon>
        <taxon>asterids</taxon>
        <taxon>lamiids</taxon>
        <taxon>Lamiales</taxon>
        <taxon>Lamiaceae</taxon>
        <taxon>Nepetoideae</taxon>
        <taxon>Mentheae</taxon>
        <taxon>Salviinae</taxon>
        <taxon>Salvia</taxon>
        <taxon>Salvia subgen. Calosphace</taxon>
        <taxon>core Calosphace</taxon>
    </lineage>
</organism>
<comment type="caution">
    <text evidence="6">The sequence shown here is derived from an EMBL/GenBank/DDBJ whole genome shotgun (WGS) entry which is preliminary data.</text>
</comment>
<sequence length="108" mass="11438">MQSDTAAILYSSGTMGASKGAVLTHKNFMASVLMMTYLWTLGSGLCAAAQRERGGGNGALSRKQEKVKEYGVSTLREVMSGAAPLSKEMIEACSNMFPQTSVYQCGLS</sequence>
<feature type="domain" description="AMP-dependent synthetase/ligase" evidence="5">
    <location>
        <begin position="3"/>
        <end position="35"/>
    </location>
</feature>
<evidence type="ECO:0000256" key="1">
    <source>
        <dbReference type="ARBA" id="ARBA00006432"/>
    </source>
</evidence>
<name>A0A8X9A396_SALSN</name>
<protein>
    <recommendedName>
        <fullName evidence="2">4-coumarate--CoA ligase</fullName>
        <ecNumber evidence="2">6.2.1.12</ecNumber>
    </recommendedName>
</protein>
<dbReference type="PANTHER" id="PTHR24096">
    <property type="entry name" value="LONG-CHAIN-FATTY-ACID--COA LIGASE"/>
    <property type="match status" value="1"/>
</dbReference>
<dbReference type="EC" id="6.2.1.12" evidence="2"/>
<dbReference type="GO" id="GO:0016207">
    <property type="term" value="F:4-coumarate-CoA ligase activity"/>
    <property type="evidence" value="ECO:0007669"/>
    <property type="project" value="UniProtKB-EC"/>
</dbReference>
<proteinExistence type="inferred from homology"/>
<dbReference type="AlphaFoldDB" id="A0A8X9A396"/>
<keyword evidence="3" id="KW-0436">Ligase</keyword>
<dbReference type="EMBL" id="PNBA02000005">
    <property type="protein sequence ID" value="KAG6425264.1"/>
    <property type="molecule type" value="Genomic_DNA"/>
</dbReference>
<evidence type="ECO:0000259" key="5">
    <source>
        <dbReference type="Pfam" id="PF00501"/>
    </source>
</evidence>
<dbReference type="GO" id="GO:0005777">
    <property type="term" value="C:peroxisome"/>
    <property type="evidence" value="ECO:0007669"/>
    <property type="project" value="TreeGrafter"/>
</dbReference>
<comment type="catalytic activity">
    <reaction evidence="4">
        <text>(E)-4-coumarate + ATP + CoA = (E)-4-coumaroyl-CoA + AMP + diphosphate</text>
        <dbReference type="Rhea" id="RHEA:19641"/>
        <dbReference type="ChEBI" id="CHEBI:12876"/>
        <dbReference type="ChEBI" id="CHEBI:30616"/>
        <dbReference type="ChEBI" id="CHEBI:33019"/>
        <dbReference type="ChEBI" id="CHEBI:57287"/>
        <dbReference type="ChEBI" id="CHEBI:85008"/>
        <dbReference type="ChEBI" id="CHEBI:456215"/>
        <dbReference type="EC" id="6.2.1.12"/>
    </reaction>
    <physiologicalReaction direction="left-to-right" evidence="4">
        <dbReference type="Rhea" id="RHEA:19642"/>
    </physiologicalReaction>
</comment>
<evidence type="ECO:0000313" key="6">
    <source>
        <dbReference type="EMBL" id="KAG6425264.1"/>
    </source>
</evidence>
<evidence type="ECO:0000256" key="2">
    <source>
        <dbReference type="ARBA" id="ARBA00012959"/>
    </source>
</evidence>
<dbReference type="SUPFAM" id="SSF56801">
    <property type="entry name" value="Acetyl-CoA synthetase-like"/>
    <property type="match status" value="1"/>
</dbReference>
<dbReference type="PANTHER" id="PTHR24096:SF149">
    <property type="entry name" value="AMP-BINDING DOMAIN-CONTAINING PROTEIN-RELATED"/>
    <property type="match status" value="1"/>
</dbReference>
<gene>
    <name evidence="6" type="ORF">SASPL_115691</name>
</gene>
<evidence type="ECO:0000313" key="7">
    <source>
        <dbReference type="Proteomes" id="UP000298416"/>
    </source>
</evidence>
<evidence type="ECO:0000256" key="4">
    <source>
        <dbReference type="ARBA" id="ARBA00034252"/>
    </source>
</evidence>
<evidence type="ECO:0000256" key="3">
    <source>
        <dbReference type="ARBA" id="ARBA00022598"/>
    </source>
</evidence>
<dbReference type="Proteomes" id="UP000298416">
    <property type="component" value="Unassembled WGS sequence"/>
</dbReference>
<accession>A0A8X9A396</accession>
<dbReference type="GO" id="GO:0006744">
    <property type="term" value="P:ubiquinone biosynthetic process"/>
    <property type="evidence" value="ECO:0007669"/>
    <property type="project" value="TreeGrafter"/>
</dbReference>